<dbReference type="InterPro" id="IPR036638">
    <property type="entry name" value="HLH_DNA-bd_sf"/>
</dbReference>
<dbReference type="Gene3D" id="4.10.280.10">
    <property type="entry name" value="Helix-loop-helix DNA-binding domain"/>
    <property type="match status" value="1"/>
</dbReference>
<feature type="non-terminal residue" evidence="1">
    <location>
        <position position="369"/>
    </location>
</feature>
<dbReference type="OrthoDB" id="6264573at2759"/>
<dbReference type="SUPFAM" id="SSF47459">
    <property type="entry name" value="HLH, helix-loop-helix DNA-binding domain"/>
    <property type="match status" value="1"/>
</dbReference>
<dbReference type="EMBL" id="KL596623">
    <property type="protein sequence ID" value="KER33671.1"/>
    <property type="molecule type" value="Genomic_DNA"/>
</dbReference>
<evidence type="ECO:0000313" key="1">
    <source>
        <dbReference type="EMBL" id="KER33671.1"/>
    </source>
</evidence>
<evidence type="ECO:0000313" key="2">
    <source>
        <dbReference type="Proteomes" id="UP000054324"/>
    </source>
</evidence>
<proteinExistence type="predicted"/>
<keyword evidence="2" id="KW-1185">Reference proteome</keyword>
<dbReference type="Proteomes" id="UP000054324">
    <property type="component" value="Unassembled WGS sequence"/>
</dbReference>
<sequence>MRIEKSLEFRSADLQVFGTSTLEEPTEGLLKIIGISNGNFPPYLKLPRNNFIIVDLPTVSMSLALLFTTCHLNSAHPQRRSPYGASATDHRTADGREIVSGIGHPCWDLHTASIGVTSAKEHKMANKSLAMSSAPLQPRVNQKASVAHGEQTEPHAVVRFSRRGRRSTVPPEQREQIRRLKKQNMERRRRACITDKMNALHNLAMDLIGEDPKQYQKTEKADLLNICYAVFENVVSIVKEQPEIQLRIQQLSDQFRDKNTPESNHTGQNTMSIQAIGKRWEESEQKENQNNESLDHIQPLREDVSAIRPSNTHRLTPMRQNQTCNSAPKHKFLPFITDSLDSGIYNSDRSLDQSGGHLLPNFQDTFLSP</sequence>
<dbReference type="AlphaFoldDB" id="A0A075A2W4"/>
<name>A0A075A2W4_OPIVI</name>
<organism evidence="1 2">
    <name type="scientific">Opisthorchis viverrini</name>
    <name type="common">Southeast Asian liver fluke</name>
    <dbReference type="NCBI Taxonomy" id="6198"/>
    <lineage>
        <taxon>Eukaryota</taxon>
        <taxon>Metazoa</taxon>
        <taxon>Spiralia</taxon>
        <taxon>Lophotrochozoa</taxon>
        <taxon>Platyhelminthes</taxon>
        <taxon>Trematoda</taxon>
        <taxon>Digenea</taxon>
        <taxon>Opisthorchiida</taxon>
        <taxon>Opisthorchiata</taxon>
        <taxon>Opisthorchiidae</taxon>
        <taxon>Opisthorchis</taxon>
    </lineage>
</organism>
<dbReference type="RefSeq" id="XP_009162665.1">
    <property type="nucleotide sequence ID" value="XM_009164401.1"/>
</dbReference>
<gene>
    <name evidence="1" type="ORF">T265_12577</name>
</gene>
<dbReference type="CTD" id="20326745"/>
<protein>
    <submittedName>
        <fullName evidence="1">Uncharacterized protein</fullName>
    </submittedName>
</protein>
<accession>A0A075A2W4</accession>
<dbReference type="GeneID" id="20326745"/>
<reference evidence="1 2" key="1">
    <citation type="submission" date="2013-11" db="EMBL/GenBank/DDBJ databases">
        <title>Opisthorchis viverrini - life in the bile duct.</title>
        <authorList>
            <person name="Young N.D."/>
            <person name="Nagarajan N."/>
            <person name="Lin S.J."/>
            <person name="Korhonen P.K."/>
            <person name="Jex A.R."/>
            <person name="Hall R.S."/>
            <person name="Safavi-Hemami H."/>
            <person name="Kaewkong W."/>
            <person name="Bertrand D."/>
            <person name="Gao S."/>
            <person name="Seet Q."/>
            <person name="Wongkham S."/>
            <person name="Teh B.T."/>
            <person name="Wongkham C."/>
            <person name="Intapan P.M."/>
            <person name="Maleewong W."/>
            <person name="Yang X."/>
            <person name="Hu M."/>
            <person name="Wang Z."/>
            <person name="Hofmann A."/>
            <person name="Sternberg P.W."/>
            <person name="Tan P."/>
            <person name="Wang J."/>
            <person name="Gasser R.B."/>
        </authorList>
    </citation>
    <scope>NUCLEOTIDE SEQUENCE [LARGE SCALE GENOMIC DNA]</scope>
</reference>
<dbReference type="KEGG" id="ovi:T265_12577"/>
<dbReference type="GO" id="GO:0046983">
    <property type="term" value="F:protein dimerization activity"/>
    <property type="evidence" value="ECO:0007669"/>
    <property type="project" value="InterPro"/>
</dbReference>